<dbReference type="Gene3D" id="3.30.1330.30">
    <property type="match status" value="1"/>
</dbReference>
<dbReference type="InterPro" id="IPR029028">
    <property type="entry name" value="Alpha/beta_knot_MTases"/>
</dbReference>
<evidence type="ECO:0000256" key="8">
    <source>
        <dbReference type="ARBA" id="ARBA00023128"/>
    </source>
</evidence>
<sequence length="550" mass="58278">MVLKKPVEVAGSRFRSLLAVVMSLRLASGLLSCSTVCCGSKVSLLRVTTRGLIRQSQALFMQYGGASREASSSSRDGGGYRGKQERGGDRYSSDSGPLRARRDGDGPDSYRGGASGGRSSYGGRDRGSRPSQDGYKGGGSGGRTSYGGRDGGGRPPQDEYRRDGGERGGPSRSATAGRVAGSGPSKEWTPGGTAPHSAFTPGEERIFERRPGQSASDWLEEELSDVWVEPGEDSVEEDEGEVDNVYGISPVLNALTAKRRAGLLGLFVQEGITPRDRKDRAALVKIQQLAEEVALPVTFIDKGYLNSLCGNRPHQGFVLRCRPLEFEPLPHLPAPPKDPERGVGAAPLWLALDEVTDPQNLGALLRSAHFFGADGVVACAKNSASLTPTVSKASSGALEVMTVHSTNNMMKFLRQSRANGWRVVGTALGREAKPVQSLHTAVPTIVVLGNEGHGLRTSVLREHRCTLIVLPCVQCEVLVEVQGAPRAASTVESLNVSVTGGLLLYALRQGSGVPSAAADLDDEGGEFGDTFEEEGDDDGGLFDVIDDEDE</sequence>
<gene>
    <name evidence="13" type="ORF">JKP88DRAFT_263782</name>
</gene>
<dbReference type="PANTHER" id="PTHR46103">
    <property type="entry name" value="RRNA METHYLTRANSFERASE 1, MITOCHONDRIAL"/>
    <property type="match status" value="1"/>
</dbReference>
<evidence type="ECO:0000256" key="7">
    <source>
        <dbReference type="ARBA" id="ARBA00022946"/>
    </source>
</evidence>
<dbReference type="InterPro" id="IPR001537">
    <property type="entry name" value="SpoU_MeTrfase"/>
</dbReference>
<dbReference type="InterPro" id="IPR029064">
    <property type="entry name" value="Ribosomal_eL30-like_sf"/>
</dbReference>
<evidence type="ECO:0000256" key="10">
    <source>
        <dbReference type="SAM" id="MobiDB-lite"/>
    </source>
</evidence>
<feature type="compositionally biased region" description="Basic and acidic residues" evidence="10">
    <location>
        <begin position="82"/>
        <end position="92"/>
    </location>
</feature>
<proteinExistence type="inferred from homology"/>
<keyword evidence="6" id="KW-0949">S-adenosyl-L-methionine</keyword>
<feature type="region of interest" description="Disordered" evidence="10">
    <location>
        <begin position="515"/>
        <end position="550"/>
    </location>
</feature>
<feature type="chain" id="PRO_5032961013" description="rRNA methyltransferase 1, mitochondrial" evidence="11">
    <location>
        <begin position="30"/>
        <end position="550"/>
    </location>
</feature>
<keyword evidence="8" id="KW-0496">Mitochondrion</keyword>
<dbReference type="InterPro" id="IPR047261">
    <property type="entry name" value="MRM1_MeTrfase_dom"/>
</dbReference>
<evidence type="ECO:0000256" key="11">
    <source>
        <dbReference type="SAM" id="SignalP"/>
    </source>
</evidence>
<keyword evidence="5 13" id="KW-0808">Transferase</keyword>
<dbReference type="InterPro" id="IPR029026">
    <property type="entry name" value="tRNA_m1G_MTases_N"/>
</dbReference>
<dbReference type="EMBL" id="JAFCMP010000357">
    <property type="protein sequence ID" value="KAG5180825.1"/>
    <property type="molecule type" value="Genomic_DNA"/>
</dbReference>
<dbReference type="SUPFAM" id="SSF75217">
    <property type="entry name" value="alpha/beta knot"/>
    <property type="match status" value="1"/>
</dbReference>
<dbReference type="Pfam" id="PF08032">
    <property type="entry name" value="SpoU_sub_bind"/>
    <property type="match status" value="1"/>
</dbReference>
<feature type="signal peptide" evidence="11">
    <location>
        <begin position="1"/>
        <end position="29"/>
    </location>
</feature>
<organism evidence="13 14">
    <name type="scientific">Tribonema minus</name>
    <dbReference type="NCBI Taxonomy" id="303371"/>
    <lineage>
        <taxon>Eukaryota</taxon>
        <taxon>Sar</taxon>
        <taxon>Stramenopiles</taxon>
        <taxon>Ochrophyta</taxon>
        <taxon>PX clade</taxon>
        <taxon>Xanthophyceae</taxon>
        <taxon>Tribonematales</taxon>
        <taxon>Tribonemataceae</taxon>
        <taxon>Tribonema</taxon>
    </lineage>
</organism>
<evidence type="ECO:0000313" key="14">
    <source>
        <dbReference type="Proteomes" id="UP000664859"/>
    </source>
</evidence>
<evidence type="ECO:0000256" key="3">
    <source>
        <dbReference type="ARBA" id="ARBA00022552"/>
    </source>
</evidence>
<comment type="similarity">
    <text evidence="2">Belongs to the class IV-like SAM-binding methyltransferase superfamily. RNA methyltransferase TrmH family.</text>
</comment>
<feature type="domain" description="RNA 2-O ribose methyltransferase substrate binding" evidence="12">
    <location>
        <begin position="244"/>
        <end position="327"/>
    </location>
</feature>
<keyword evidence="3" id="KW-0698">rRNA processing</keyword>
<comment type="caution">
    <text evidence="13">The sequence shown here is derived from an EMBL/GenBank/DDBJ whole genome shotgun (WGS) entry which is preliminary data.</text>
</comment>
<keyword evidence="4 13" id="KW-0489">Methyltransferase</keyword>
<protein>
    <recommendedName>
        <fullName evidence="9">rRNA methyltransferase 1, mitochondrial</fullName>
    </recommendedName>
</protein>
<evidence type="ECO:0000313" key="13">
    <source>
        <dbReference type="EMBL" id="KAG5180825.1"/>
    </source>
</evidence>
<keyword evidence="11" id="KW-0732">Signal</keyword>
<dbReference type="Gene3D" id="3.40.1280.10">
    <property type="match status" value="1"/>
</dbReference>
<evidence type="ECO:0000256" key="1">
    <source>
        <dbReference type="ARBA" id="ARBA00004173"/>
    </source>
</evidence>
<reference evidence="13" key="1">
    <citation type="submission" date="2021-02" db="EMBL/GenBank/DDBJ databases">
        <title>First Annotated Genome of the Yellow-green Alga Tribonema minus.</title>
        <authorList>
            <person name="Mahan K.M."/>
        </authorList>
    </citation>
    <scope>NUCLEOTIDE SEQUENCE</scope>
    <source>
        <strain evidence="13">UTEX B ZZ1240</strain>
    </source>
</reference>
<name>A0A835YSW2_9STRA</name>
<dbReference type="PANTHER" id="PTHR46103:SF1">
    <property type="entry name" value="RRNA METHYLTRANSFERASE 1, MITOCHONDRIAL"/>
    <property type="match status" value="1"/>
</dbReference>
<evidence type="ECO:0000256" key="6">
    <source>
        <dbReference type="ARBA" id="ARBA00022691"/>
    </source>
</evidence>
<comment type="subcellular location">
    <subcellularLocation>
        <location evidence="1">Mitochondrion</location>
    </subcellularLocation>
</comment>
<dbReference type="AlphaFoldDB" id="A0A835YSW2"/>
<evidence type="ECO:0000259" key="12">
    <source>
        <dbReference type="SMART" id="SM00967"/>
    </source>
</evidence>
<feature type="compositionally biased region" description="Low complexity" evidence="10">
    <location>
        <begin position="65"/>
        <end position="75"/>
    </location>
</feature>
<dbReference type="Proteomes" id="UP000664859">
    <property type="component" value="Unassembled WGS sequence"/>
</dbReference>
<evidence type="ECO:0000256" key="4">
    <source>
        <dbReference type="ARBA" id="ARBA00022603"/>
    </source>
</evidence>
<feature type="compositionally biased region" description="Gly residues" evidence="10">
    <location>
        <begin position="135"/>
        <end position="154"/>
    </location>
</feature>
<dbReference type="GO" id="GO:0003723">
    <property type="term" value="F:RNA binding"/>
    <property type="evidence" value="ECO:0007669"/>
    <property type="project" value="InterPro"/>
</dbReference>
<dbReference type="Pfam" id="PF00588">
    <property type="entry name" value="SpoU_methylase"/>
    <property type="match status" value="1"/>
</dbReference>
<feature type="compositionally biased region" description="Basic and acidic residues" evidence="10">
    <location>
        <begin position="156"/>
        <end position="166"/>
    </location>
</feature>
<feature type="region of interest" description="Disordered" evidence="10">
    <location>
        <begin position="65"/>
        <end position="201"/>
    </location>
</feature>
<keyword evidence="14" id="KW-1185">Reference proteome</keyword>
<dbReference type="SMART" id="SM00967">
    <property type="entry name" value="SpoU_sub_bind"/>
    <property type="match status" value="1"/>
</dbReference>
<dbReference type="CDD" id="cd18105">
    <property type="entry name" value="SpoU-like_MRM1"/>
    <property type="match status" value="1"/>
</dbReference>
<dbReference type="InterPro" id="IPR047182">
    <property type="entry name" value="MRM1"/>
</dbReference>
<accession>A0A835YSW2</accession>
<dbReference type="GO" id="GO:0005739">
    <property type="term" value="C:mitochondrion"/>
    <property type="evidence" value="ECO:0007669"/>
    <property type="project" value="UniProtKB-SubCell"/>
</dbReference>
<evidence type="ECO:0000256" key="9">
    <source>
        <dbReference type="ARBA" id="ARBA00034881"/>
    </source>
</evidence>
<dbReference type="GO" id="GO:0016435">
    <property type="term" value="F:rRNA (guanine) methyltransferase activity"/>
    <property type="evidence" value="ECO:0007669"/>
    <property type="project" value="TreeGrafter"/>
</dbReference>
<dbReference type="OrthoDB" id="270651at2759"/>
<dbReference type="SUPFAM" id="SSF55315">
    <property type="entry name" value="L30e-like"/>
    <property type="match status" value="1"/>
</dbReference>
<evidence type="ECO:0000256" key="5">
    <source>
        <dbReference type="ARBA" id="ARBA00022679"/>
    </source>
</evidence>
<keyword evidence="7" id="KW-0809">Transit peptide</keyword>
<feature type="compositionally biased region" description="Acidic residues" evidence="10">
    <location>
        <begin position="519"/>
        <end position="550"/>
    </location>
</feature>
<evidence type="ECO:0000256" key="2">
    <source>
        <dbReference type="ARBA" id="ARBA00007228"/>
    </source>
</evidence>
<dbReference type="InterPro" id="IPR013123">
    <property type="entry name" value="SpoU_subst-bd"/>
</dbReference>